<evidence type="ECO:0000256" key="5">
    <source>
        <dbReference type="ARBA" id="ARBA00048082"/>
    </source>
</evidence>
<dbReference type="CDD" id="cd03141">
    <property type="entry name" value="GATase1_Hsp31_like"/>
    <property type="match status" value="1"/>
</dbReference>
<dbReference type="SUPFAM" id="SSF52317">
    <property type="entry name" value="Class I glutamine amidotransferase-like"/>
    <property type="match status" value="1"/>
</dbReference>
<gene>
    <name evidence="7" type="ORF">G6O67_006736</name>
</gene>
<evidence type="ECO:0000259" key="6">
    <source>
        <dbReference type="Pfam" id="PF01965"/>
    </source>
</evidence>
<dbReference type="OrthoDB" id="543156at2759"/>
<feature type="domain" description="DJ-1/PfpI" evidence="6">
    <location>
        <begin position="125"/>
        <end position="253"/>
    </location>
</feature>
<comment type="catalytic activity">
    <reaction evidence="5">
        <text>methylglyoxal + H2O = (R)-lactate + H(+)</text>
        <dbReference type="Rhea" id="RHEA:27754"/>
        <dbReference type="ChEBI" id="CHEBI:15377"/>
        <dbReference type="ChEBI" id="CHEBI:15378"/>
        <dbReference type="ChEBI" id="CHEBI:16004"/>
        <dbReference type="ChEBI" id="CHEBI:17158"/>
        <dbReference type="EC" id="4.2.1.130"/>
    </reaction>
</comment>
<comment type="caution">
    <text evidence="7">The sequence shown here is derived from an EMBL/GenBank/DDBJ whole genome shotgun (WGS) entry which is preliminary data.</text>
</comment>
<evidence type="ECO:0000256" key="2">
    <source>
        <dbReference type="ARBA" id="ARBA00023016"/>
    </source>
</evidence>
<keyword evidence="2" id="KW-0346">Stress response</keyword>
<evidence type="ECO:0000256" key="1">
    <source>
        <dbReference type="ARBA" id="ARBA00013134"/>
    </source>
</evidence>
<keyword evidence="3" id="KW-0456">Lyase</keyword>
<protein>
    <recommendedName>
        <fullName evidence="1">D-lactate dehydratase</fullName>
        <ecNumber evidence="1">4.2.1.130</ecNumber>
    </recommendedName>
</protein>
<proteinExistence type="inferred from homology"/>
<dbReference type="Pfam" id="PF01965">
    <property type="entry name" value="DJ-1_PfpI"/>
    <property type="match status" value="1"/>
</dbReference>
<dbReference type="Gene3D" id="3.40.50.880">
    <property type="match status" value="1"/>
</dbReference>
<evidence type="ECO:0000313" key="7">
    <source>
        <dbReference type="EMBL" id="KAF4506673.1"/>
    </source>
</evidence>
<keyword evidence="8" id="KW-1185">Reference proteome</keyword>
<dbReference type="PANTHER" id="PTHR48094:SF11">
    <property type="entry name" value="GLUTATHIONE-INDEPENDENT GLYOXALASE HSP31-RELATED"/>
    <property type="match status" value="1"/>
</dbReference>
<reference evidence="7 8" key="1">
    <citation type="journal article" date="2020" name="Genome Biol. Evol.">
        <title>A new high-quality draft genome assembly of the Chinese cordyceps Ophiocordyceps sinensis.</title>
        <authorList>
            <person name="Shu R."/>
            <person name="Zhang J."/>
            <person name="Meng Q."/>
            <person name="Zhang H."/>
            <person name="Zhou G."/>
            <person name="Li M."/>
            <person name="Wu P."/>
            <person name="Zhao Y."/>
            <person name="Chen C."/>
            <person name="Qin Q."/>
        </authorList>
    </citation>
    <scope>NUCLEOTIDE SEQUENCE [LARGE SCALE GENOMIC DNA]</scope>
    <source>
        <strain evidence="7 8">IOZ07</strain>
    </source>
</reference>
<dbReference type="InterPro" id="IPR029062">
    <property type="entry name" value="Class_I_gatase-like"/>
</dbReference>
<dbReference type="InterPro" id="IPR050325">
    <property type="entry name" value="Prot/Nucl_acid_deglycase"/>
</dbReference>
<comment type="similarity">
    <text evidence="4">Belongs to the peptidase C56 family. HSP31-like subfamily.</text>
</comment>
<sequence length="259" mass="28691">MYKDGRRYPLDLSLRNLDSTLSRLRNMNPSVGTPRILVVLTSHDRIDQLDKPTGWCLPELAHTYDVLCTRAELVFASPKGGVAPPDPSSVEMFAQDESSVNFLKNHKDLWENTTPLKEFLGRGLEFAAVFYPGGHGAMYDLANDADSLQLIQEFYVTGNTIAAVSHGPIAFYRAKIHDKPLLDGRRVTGFTNREEKDLELDHVLPLLVETSLTEIGADFDSVPPHWKKLVVVDGQIITGQNTASAKEVGEAIARAICDM</sequence>
<dbReference type="GO" id="GO:0005737">
    <property type="term" value="C:cytoplasm"/>
    <property type="evidence" value="ECO:0007669"/>
    <property type="project" value="TreeGrafter"/>
</dbReference>
<dbReference type="PANTHER" id="PTHR48094">
    <property type="entry name" value="PROTEIN/NUCLEIC ACID DEGLYCASE DJ-1-RELATED"/>
    <property type="match status" value="1"/>
</dbReference>
<evidence type="ECO:0000313" key="8">
    <source>
        <dbReference type="Proteomes" id="UP000557566"/>
    </source>
</evidence>
<evidence type="ECO:0000256" key="4">
    <source>
        <dbReference type="ARBA" id="ARBA00038493"/>
    </source>
</evidence>
<dbReference type="GO" id="GO:0019243">
    <property type="term" value="P:methylglyoxal catabolic process to D-lactate via S-lactoyl-glutathione"/>
    <property type="evidence" value="ECO:0007669"/>
    <property type="project" value="TreeGrafter"/>
</dbReference>
<dbReference type="GO" id="GO:0019172">
    <property type="term" value="F:glyoxalase III activity"/>
    <property type="evidence" value="ECO:0007669"/>
    <property type="project" value="UniProtKB-EC"/>
</dbReference>
<dbReference type="Proteomes" id="UP000557566">
    <property type="component" value="Unassembled WGS sequence"/>
</dbReference>
<dbReference type="InterPro" id="IPR002818">
    <property type="entry name" value="DJ-1/PfpI"/>
</dbReference>
<organism evidence="7 8">
    <name type="scientific">Ophiocordyceps sinensis</name>
    <dbReference type="NCBI Taxonomy" id="72228"/>
    <lineage>
        <taxon>Eukaryota</taxon>
        <taxon>Fungi</taxon>
        <taxon>Dikarya</taxon>
        <taxon>Ascomycota</taxon>
        <taxon>Pezizomycotina</taxon>
        <taxon>Sordariomycetes</taxon>
        <taxon>Hypocreomycetidae</taxon>
        <taxon>Hypocreales</taxon>
        <taxon>Ophiocordycipitaceae</taxon>
        <taxon>Ophiocordyceps</taxon>
    </lineage>
</organism>
<evidence type="ECO:0000256" key="3">
    <source>
        <dbReference type="ARBA" id="ARBA00023239"/>
    </source>
</evidence>
<dbReference type="EC" id="4.2.1.130" evidence="1"/>
<accession>A0A8H4LW57</accession>
<dbReference type="AlphaFoldDB" id="A0A8H4LW57"/>
<dbReference type="EMBL" id="JAAVMX010000007">
    <property type="protein sequence ID" value="KAF4506673.1"/>
    <property type="molecule type" value="Genomic_DNA"/>
</dbReference>
<name>A0A8H4LW57_9HYPO</name>